<dbReference type="PANTHER" id="PTHR30531">
    <property type="entry name" value="FLAGELLAR BIOSYNTHETIC PROTEIN FLHB"/>
    <property type="match status" value="1"/>
</dbReference>
<dbReference type="GO" id="GO:0005886">
    <property type="term" value="C:plasma membrane"/>
    <property type="evidence" value="ECO:0007669"/>
    <property type="project" value="TreeGrafter"/>
</dbReference>
<evidence type="ECO:0000313" key="3">
    <source>
        <dbReference type="EMBL" id="MBL0393517.1"/>
    </source>
</evidence>
<keyword evidence="4" id="KW-1185">Reference proteome</keyword>
<organism evidence="3 4">
    <name type="scientific">Ramlibacter monticola</name>
    <dbReference type="NCBI Taxonomy" id="1926872"/>
    <lineage>
        <taxon>Bacteria</taxon>
        <taxon>Pseudomonadati</taxon>
        <taxon>Pseudomonadota</taxon>
        <taxon>Betaproteobacteria</taxon>
        <taxon>Burkholderiales</taxon>
        <taxon>Comamonadaceae</taxon>
        <taxon>Ramlibacter</taxon>
    </lineage>
</organism>
<evidence type="ECO:0000256" key="1">
    <source>
        <dbReference type="ARBA" id="ARBA00010690"/>
    </source>
</evidence>
<feature type="transmembrane region" description="Helical" evidence="2">
    <location>
        <begin position="76"/>
        <end position="105"/>
    </location>
</feature>
<evidence type="ECO:0000313" key="4">
    <source>
        <dbReference type="Proteomes" id="UP000599109"/>
    </source>
</evidence>
<dbReference type="AlphaFoldDB" id="A0A936Z4M1"/>
<sequence>MAEQDLDRSEAATPFKLQKAREQGRTPRSAEVVACAVFLAAVGWLAALGLGAWQALLRIARLPFTRLAQATDATSAWALAAEVAAGAASVLWPLFLAAGLAAVVASIAQSGMVLSFEPLRPDFTRLHPGQGLRRIFSLRTLFEAARAVVKLVLLTVVAWLALRSLLPEFAGLAALPPAEFVRVLLVDAAGLGWKLALALALVAAADLAFTRREFAGRMRMSRRELKEEFRNREGDPRIRARLRELRREMLRRSRALKNTRDADVVLTNPTHYAVALRYAHGEMPAPRVVAKGAGQLAAAMREIAARHRVVVVQNPPLARRLFREATLDDYLPADFHAEVARIIVWVLAMRRQQAGREAG</sequence>
<evidence type="ECO:0000256" key="2">
    <source>
        <dbReference type="SAM" id="Phobius"/>
    </source>
</evidence>
<protein>
    <submittedName>
        <fullName evidence="3">EscU/YscU/HrcU family type III secretion system export apparatus switch protein</fullName>
    </submittedName>
</protein>
<dbReference type="Gene3D" id="3.40.1690.10">
    <property type="entry name" value="secretion proteins EscU"/>
    <property type="match status" value="1"/>
</dbReference>
<feature type="transmembrane region" description="Helical" evidence="2">
    <location>
        <begin position="32"/>
        <end position="56"/>
    </location>
</feature>
<proteinExistence type="inferred from homology"/>
<feature type="transmembrane region" description="Helical" evidence="2">
    <location>
        <begin position="144"/>
        <end position="162"/>
    </location>
</feature>
<dbReference type="InterPro" id="IPR006135">
    <property type="entry name" value="T3SS_substrate_exporter"/>
</dbReference>
<dbReference type="Pfam" id="PF01312">
    <property type="entry name" value="Bac_export_2"/>
    <property type="match status" value="1"/>
</dbReference>
<dbReference type="RefSeq" id="WP_201676175.1">
    <property type="nucleotide sequence ID" value="NZ_JAEQNE010000005.1"/>
</dbReference>
<comment type="similarity">
    <text evidence="1">Belongs to the type III secretion exporter family.</text>
</comment>
<keyword evidence="2" id="KW-0472">Membrane</keyword>
<dbReference type="PANTHER" id="PTHR30531:SF14">
    <property type="entry name" value="SURFACE PRESENTATION OF ANTIGENS PROTEIN SPAS"/>
    <property type="match status" value="1"/>
</dbReference>
<dbReference type="Proteomes" id="UP000599109">
    <property type="component" value="Unassembled WGS sequence"/>
</dbReference>
<gene>
    <name evidence="3" type="ORF">JJ685_20440</name>
</gene>
<dbReference type="GO" id="GO:0009306">
    <property type="term" value="P:protein secretion"/>
    <property type="evidence" value="ECO:0007669"/>
    <property type="project" value="InterPro"/>
</dbReference>
<dbReference type="InterPro" id="IPR029025">
    <property type="entry name" value="T3SS_substrate_exporter_C"/>
</dbReference>
<name>A0A936Z4M1_9BURK</name>
<dbReference type="EMBL" id="JAEQNE010000005">
    <property type="protein sequence ID" value="MBL0393517.1"/>
    <property type="molecule type" value="Genomic_DNA"/>
</dbReference>
<feature type="transmembrane region" description="Helical" evidence="2">
    <location>
        <begin position="191"/>
        <end position="210"/>
    </location>
</feature>
<comment type="caution">
    <text evidence="3">The sequence shown here is derived from an EMBL/GenBank/DDBJ whole genome shotgun (WGS) entry which is preliminary data.</text>
</comment>
<dbReference type="SUPFAM" id="SSF160544">
    <property type="entry name" value="EscU C-terminal domain-like"/>
    <property type="match status" value="1"/>
</dbReference>
<dbReference type="Gene3D" id="6.10.250.2080">
    <property type="match status" value="1"/>
</dbReference>
<keyword evidence="2" id="KW-0812">Transmembrane</keyword>
<dbReference type="PRINTS" id="PR00950">
    <property type="entry name" value="TYPE3IMSPROT"/>
</dbReference>
<reference evidence="3 4" key="1">
    <citation type="journal article" date="2017" name="Int. J. Syst. Evol. Microbiol.">
        <title>Ramlibacter monticola sp. nov., isolated from forest soil.</title>
        <authorList>
            <person name="Chaudhary D.K."/>
            <person name="Kim J."/>
        </authorList>
    </citation>
    <scope>NUCLEOTIDE SEQUENCE [LARGE SCALE GENOMIC DNA]</scope>
    <source>
        <strain evidence="3 4">KACC 19175</strain>
    </source>
</reference>
<accession>A0A936Z4M1</accession>
<keyword evidence="2" id="KW-1133">Transmembrane helix</keyword>